<feature type="active site" evidence="9">
    <location>
        <position position="145"/>
    </location>
</feature>
<evidence type="ECO:0000256" key="1">
    <source>
        <dbReference type="ARBA" id="ARBA00007039"/>
    </source>
</evidence>
<evidence type="ECO:0000256" key="4">
    <source>
        <dbReference type="ARBA" id="ARBA00022670"/>
    </source>
</evidence>
<dbReference type="GO" id="GO:0004176">
    <property type="term" value="F:ATP-dependent peptidase activity"/>
    <property type="evidence" value="ECO:0007669"/>
    <property type="project" value="InterPro"/>
</dbReference>
<dbReference type="InterPro" id="IPR050180">
    <property type="entry name" value="RNR_Ribonuclease"/>
</dbReference>
<dbReference type="EC" id="3.4.21.92" evidence="3 9"/>
<dbReference type="STRING" id="4615.A0A199VE88"/>
<dbReference type="PANTHER" id="PTHR23355:SF35">
    <property type="entry name" value="EXOSOME COMPLEX EXONUCLEASE RRP44"/>
    <property type="match status" value="1"/>
</dbReference>
<feature type="active site" evidence="8">
    <location>
        <position position="120"/>
    </location>
</feature>
<dbReference type="InterPro" id="IPR029045">
    <property type="entry name" value="ClpP/crotonase-like_dom_sf"/>
</dbReference>
<dbReference type="Pfam" id="PF00773">
    <property type="entry name" value="RNB"/>
    <property type="match status" value="1"/>
</dbReference>
<dbReference type="HAMAP" id="MF_00444">
    <property type="entry name" value="ClpP"/>
    <property type="match status" value="1"/>
</dbReference>
<comment type="similarity">
    <text evidence="1">Belongs to the peptidase S14 family.</text>
</comment>
<dbReference type="SUPFAM" id="SSF52096">
    <property type="entry name" value="ClpP/crotonase"/>
    <property type="match status" value="1"/>
</dbReference>
<gene>
    <name evidence="11" type="ORF">ACMD2_08852</name>
</gene>
<keyword evidence="5" id="KW-0378">Hydrolase</keyword>
<dbReference type="InterPro" id="IPR001907">
    <property type="entry name" value="ClpP"/>
</dbReference>
<dbReference type="GO" id="GO:0006508">
    <property type="term" value="P:proteolysis"/>
    <property type="evidence" value="ECO:0007669"/>
    <property type="project" value="UniProtKB-KW"/>
</dbReference>
<dbReference type="GO" id="GO:0000176">
    <property type="term" value="C:nuclear exosome (RNase complex)"/>
    <property type="evidence" value="ECO:0007669"/>
    <property type="project" value="TreeGrafter"/>
</dbReference>
<comment type="catalytic activity">
    <reaction evidence="7 9">
        <text>Hydrolysis of proteins to small peptides in the presence of ATP and magnesium. alpha-casein is the usual test substrate. In the absence of ATP, only oligopeptides shorter than five residues are hydrolyzed (such as succinyl-Leu-Tyr-|-NHMec, and Leu-Tyr-Leu-|-Tyr-Trp, in which cleavage of the -Tyr-|-Leu- and -Tyr-|-Trp bonds also occurs).</text>
        <dbReference type="EC" id="3.4.21.92"/>
    </reaction>
</comment>
<sequence>MWRRRLFGPVTTAALHSSSLPMWRRRLLGTAAAALDGEYEGLLSILEEKRTVFINGPITEDTAFDVLLKFISLARTNNAQRVHLLINSPGGLVSAGLAIYDIIQTIPTPVATLCVGEAASMASLILAAGAPGQRRALPNSQIMIHQPSGGFLGQATDVAIHTQEILRLRKRLYAIYARHTRQPVHRISRFMERDTFMSPAEAKKFGLIDEIIQSCPIATAGGGGGGGGKPETEEGGGGMYQIREANQMTEEFMLAANVAVAEKILKHFPLVSLLRRHPSPTKEMLEPLLRTATAVSLDLDVSSSRALADSLDRAVSDDPYFNKLIRILATRCMTQAVYFCSGDLSPSEFYHYGLAAPLYTHFTPPIRRYADVIVHRLLAAALGIAKLPPVFQDGPQLTSIADNLNYRHRNAQMASQASVELHTLIYFRKR</sequence>
<dbReference type="InterPro" id="IPR033135">
    <property type="entry name" value="ClpP_His_AS"/>
</dbReference>
<dbReference type="Proteomes" id="UP000092600">
    <property type="component" value="Unassembled WGS sequence"/>
</dbReference>
<dbReference type="InterPro" id="IPR023562">
    <property type="entry name" value="ClpP/TepA"/>
</dbReference>
<dbReference type="GO" id="GO:0000175">
    <property type="term" value="F:3'-5'-RNA exonuclease activity"/>
    <property type="evidence" value="ECO:0007669"/>
    <property type="project" value="TreeGrafter"/>
</dbReference>
<keyword evidence="6" id="KW-0720">Serine protease</keyword>
<evidence type="ECO:0000256" key="2">
    <source>
        <dbReference type="ARBA" id="ARBA00011607"/>
    </source>
</evidence>
<proteinExistence type="inferred from homology"/>
<organism evidence="11 12">
    <name type="scientific">Ananas comosus</name>
    <name type="common">Pineapple</name>
    <name type="synonym">Ananas ananas</name>
    <dbReference type="NCBI Taxonomy" id="4615"/>
    <lineage>
        <taxon>Eukaryota</taxon>
        <taxon>Viridiplantae</taxon>
        <taxon>Streptophyta</taxon>
        <taxon>Embryophyta</taxon>
        <taxon>Tracheophyta</taxon>
        <taxon>Spermatophyta</taxon>
        <taxon>Magnoliopsida</taxon>
        <taxon>Liliopsida</taxon>
        <taxon>Poales</taxon>
        <taxon>Bromeliaceae</taxon>
        <taxon>Bromelioideae</taxon>
        <taxon>Ananas</taxon>
    </lineage>
</organism>
<dbReference type="Pfam" id="PF00574">
    <property type="entry name" value="CLP_protease"/>
    <property type="match status" value="1"/>
</dbReference>
<evidence type="ECO:0000256" key="8">
    <source>
        <dbReference type="PROSITE-ProRule" id="PRU10085"/>
    </source>
</evidence>
<evidence type="ECO:0000256" key="5">
    <source>
        <dbReference type="ARBA" id="ARBA00022801"/>
    </source>
</evidence>
<accession>A0A199VE88</accession>
<dbReference type="GO" id="GO:0004252">
    <property type="term" value="F:serine-type endopeptidase activity"/>
    <property type="evidence" value="ECO:0007669"/>
    <property type="project" value="UniProtKB-EC"/>
</dbReference>
<evidence type="ECO:0000256" key="7">
    <source>
        <dbReference type="ARBA" id="ARBA00034021"/>
    </source>
</evidence>
<evidence type="ECO:0000256" key="6">
    <source>
        <dbReference type="ARBA" id="ARBA00022825"/>
    </source>
</evidence>
<evidence type="ECO:0000256" key="3">
    <source>
        <dbReference type="ARBA" id="ARBA00013230"/>
    </source>
</evidence>
<dbReference type="AlphaFoldDB" id="A0A199VE88"/>
<dbReference type="GO" id="GO:0004519">
    <property type="term" value="F:endonuclease activity"/>
    <property type="evidence" value="ECO:0007669"/>
    <property type="project" value="TreeGrafter"/>
</dbReference>
<dbReference type="GO" id="GO:0000177">
    <property type="term" value="C:cytoplasmic exosome (RNase complex)"/>
    <property type="evidence" value="ECO:0007669"/>
    <property type="project" value="TreeGrafter"/>
</dbReference>
<name>A0A199VE88_ANACO</name>
<keyword evidence="4 11" id="KW-0645">Protease</keyword>
<dbReference type="CDD" id="cd07017">
    <property type="entry name" value="S14_ClpP_2"/>
    <property type="match status" value="1"/>
</dbReference>
<dbReference type="InterPro" id="IPR001900">
    <property type="entry name" value="RNase_II/R"/>
</dbReference>
<dbReference type="GO" id="GO:0071031">
    <property type="term" value="P:nuclear mRNA surveillance of mRNA 3'-end processing"/>
    <property type="evidence" value="ECO:0007669"/>
    <property type="project" value="TreeGrafter"/>
</dbReference>
<dbReference type="EMBL" id="LSRQ01002098">
    <property type="protein sequence ID" value="OAY75432.1"/>
    <property type="molecule type" value="Genomic_DNA"/>
</dbReference>
<dbReference type="SMART" id="SM00955">
    <property type="entry name" value="RNB"/>
    <property type="match status" value="1"/>
</dbReference>
<dbReference type="SUPFAM" id="SSF50249">
    <property type="entry name" value="Nucleic acid-binding proteins"/>
    <property type="match status" value="1"/>
</dbReference>
<dbReference type="PRINTS" id="PR00127">
    <property type="entry name" value="CLPPROTEASEP"/>
</dbReference>
<protein>
    <recommendedName>
        <fullName evidence="3 9">Endopeptidase Clp</fullName>
        <ecNumber evidence="3 9">3.4.21.92</ecNumber>
    </recommendedName>
</protein>
<dbReference type="PROSITE" id="PS00382">
    <property type="entry name" value="CLP_PROTEASE_HIS"/>
    <property type="match status" value="1"/>
</dbReference>
<dbReference type="InterPro" id="IPR018215">
    <property type="entry name" value="ClpP_Ser_AS"/>
</dbReference>
<reference evidence="11 12" key="1">
    <citation type="journal article" date="2016" name="DNA Res.">
        <title>The draft genome of MD-2 pineapple using hybrid error correction of long reads.</title>
        <authorList>
            <person name="Redwan R.M."/>
            <person name="Saidin A."/>
            <person name="Kumar S.V."/>
        </authorList>
    </citation>
    <scope>NUCLEOTIDE SEQUENCE [LARGE SCALE GENOMIC DNA]</scope>
    <source>
        <strain evidence="12">cv. MD2</strain>
        <tissue evidence="11">Leaf</tissue>
    </source>
</reference>
<evidence type="ECO:0000313" key="11">
    <source>
        <dbReference type="EMBL" id="OAY75432.1"/>
    </source>
</evidence>
<dbReference type="InterPro" id="IPR012340">
    <property type="entry name" value="NA-bd_OB-fold"/>
</dbReference>
<feature type="domain" description="RNB" evidence="10">
    <location>
        <begin position="50"/>
        <end position="384"/>
    </location>
</feature>
<evidence type="ECO:0000313" key="12">
    <source>
        <dbReference type="Proteomes" id="UP000092600"/>
    </source>
</evidence>
<evidence type="ECO:0000256" key="9">
    <source>
        <dbReference type="PROSITE-ProRule" id="PRU10086"/>
    </source>
</evidence>
<dbReference type="PANTHER" id="PTHR23355">
    <property type="entry name" value="RIBONUCLEASE"/>
    <property type="match status" value="1"/>
</dbReference>
<dbReference type="GO" id="GO:0009536">
    <property type="term" value="C:plastid"/>
    <property type="evidence" value="ECO:0007669"/>
    <property type="project" value="UniProtKB-ARBA"/>
</dbReference>
<comment type="caution">
    <text evidence="11">The sequence shown here is derived from an EMBL/GenBank/DDBJ whole genome shotgun (WGS) entry which is preliminary data.</text>
</comment>
<dbReference type="GO" id="GO:0016075">
    <property type="term" value="P:rRNA catabolic process"/>
    <property type="evidence" value="ECO:0007669"/>
    <property type="project" value="TreeGrafter"/>
</dbReference>
<dbReference type="Gene3D" id="3.90.226.10">
    <property type="entry name" value="2-enoyl-CoA Hydratase, Chain A, domain 1"/>
    <property type="match status" value="1"/>
</dbReference>
<dbReference type="PROSITE" id="PS00381">
    <property type="entry name" value="CLP_PROTEASE_SER"/>
    <property type="match status" value="1"/>
</dbReference>
<dbReference type="GO" id="GO:0003723">
    <property type="term" value="F:RNA binding"/>
    <property type="evidence" value="ECO:0007669"/>
    <property type="project" value="InterPro"/>
</dbReference>
<comment type="subunit">
    <text evidence="2">Component of the chloroplastic Clp protease core complex.</text>
</comment>
<evidence type="ECO:0000259" key="10">
    <source>
        <dbReference type="SMART" id="SM00955"/>
    </source>
</evidence>